<comment type="caution">
    <text evidence="1">The sequence shown here is derived from an EMBL/GenBank/DDBJ whole genome shotgun (WGS) entry which is preliminary data.</text>
</comment>
<sequence length="113" mass="13032">MKRDKCVGSTLNLLTNRSLFQRLGVNDVSTLTFDVVFTSAFPQDEKCIVVDPFYSQTSYVLTLVGCFAENKWVIPSRTIYCNAYDEINYEADDLEWYNNDGQDNKPIVTFDIY</sequence>
<proteinExistence type="predicted"/>
<reference evidence="1 2" key="1">
    <citation type="submission" date="2016-07" db="EMBL/GenBank/DDBJ databases">
        <title>Pervasive Adenine N6-methylation of Active Genes in Fungi.</title>
        <authorList>
            <consortium name="DOE Joint Genome Institute"/>
            <person name="Mondo S.J."/>
            <person name="Dannebaum R.O."/>
            <person name="Kuo R.C."/>
            <person name="Labutti K."/>
            <person name="Haridas S."/>
            <person name="Kuo A."/>
            <person name="Salamov A."/>
            <person name="Ahrendt S.R."/>
            <person name="Lipzen A."/>
            <person name="Sullivan W."/>
            <person name="Andreopoulos W.B."/>
            <person name="Clum A."/>
            <person name="Lindquist E."/>
            <person name="Daum C."/>
            <person name="Ramamoorthy G.K."/>
            <person name="Gryganskyi A."/>
            <person name="Culley D."/>
            <person name="Magnuson J.K."/>
            <person name="James T.Y."/>
            <person name="O'Malley M.A."/>
            <person name="Stajich J.E."/>
            <person name="Spatafora J.W."/>
            <person name="Visel A."/>
            <person name="Grigoriev I.V."/>
        </authorList>
    </citation>
    <scope>NUCLEOTIDE SEQUENCE [LARGE SCALE GENOMIC DNA]</scope>
    <source>
        <strain evidence="1 2">NRRL 1336</strain>
    </source>
</reference>
<dbReference type="EMBL" id="MCGE01000053">
    <property type="protein sequence ID" value="ORZ04106.1"/>
    <property type="molecule type" value="Genomic_DNA"/>
</dbReference>
<evidence type="ECO:0000313" key="2">
    <source>
        <dbReference type="Proteomes" id="UP000193560"/>
    </source>
</evidence>
<dbReference type="AlphaFoldDB" id="A0A1X2HWX5"/>
<protein>
    <submittedName>
        <fullName evidence="1">Uncharacterized protein</fullName>
    </submittedName>
</protein>
<name>A0A1X2HWX5_9FUNG</name>
<gene>
    <name evidence="1" type="ORF">BCR42DRAFT_429446</name>
</gene>
<keyword evidence="2" id="KW-1185">Reference proteome</keyword>
<dbReference type="Proteomes" id="UP000193560">
    <property type="component" value="Unassembled WGS sequence"/>
</dbReference>
<evidence type="ECO:0000313" key="1">
    <source>
        <dbReference type="EMBL" id="ORZ04106.1"/>
    </source>
</evidence>
<accession>A0A1X2HWX5</accession>
<organism evidence="1 2">
    <name type="scientific">Absidia repens</name>
    <dbReference type="NCBI Taxonomy" id="90262"/>
    <lineage>
        <taxon>Eukaryota</taxon>
        <taxon>Fungi</taxon>
        <taxon>Fungi incertae sedis</taxon>
        <taxon>Mucoromycota</taxon>
        <taxon>Mucoromycotina</taxon>
        <taxon>Mucoromycetes</taxon>
        <taxon>Mucorales</taxon>
        <taxon>Cunninghamellaceae</taxon>
        <taxon>Absidia</taxon>
    </lineage>
</organism>